<gene>
    <name evidence="1" type="ORF">GCM10007872_12650</name>
</gene>
<dbReference type="Proteomes" id="UP001156708">
    <property type="component" value="Unassembled WGS sequence"/>
</dbReference>
<protein>
    <submittedName>
        <fullName evidence="1">Uncharacterized protein</fullName>
    </submittedName>
</protein>
<organism evidence="1 2">
    <name type="scientific">Gluconobacter sphaericus NBRC 12467</name>
    <dbReference type="NCBI Taxonomy" id="1307951"/>
    <lineage>
        <taxon>Bacteria</taxon>
        <taxon>Pseudomonadati</taxon>
        <taxon>Pseudomonadota</taxon>
        <taxon>Alphaproteobacteria</taxon>
        <taxon>Acetobacterales</taxon>
        <taxon>Acetobacteraceae</taxon>
        <taxon>Gluconobacter</taxon>
    </lineage>
</organism>
<dbReference type="AlphaFoldDB" id="A0AA37SII6"/>
<reference evidence="2" key="1">
    <citation type="journal article" date="2019" name="Int. J. Syst. Evol. Microbiol.">
        <title>The Global Catalogue of Microorganisms (GCM) 10K type strain sequencing project: providing services to taxonomists for standard genome sequencing and annotation.</title>
        <authorList>
            <consortium name="The Broad Institute Genomics Platform"/>
            <consortium name="The Broad Institute Genome Sequencing Center for Infectious Disease"/>
            <person name="Wu L."/>
            <person name="Ma J."/>
        </authorList>
    </citation>
    <scope>NUCLEOTIDE SEQUENCE [LARGE SCALE GENOMIC DNA]</scope>
    <source>
        <strain evidence="2">NBRC 12467</strain>
    </source>
</reference>
<keyword evidence="2" id="KW-1185">Reference proteome</keyword>
<evidence type="ECO:0000313" key="1">
    <source>
        <dbReference type="EMBL" id="GLQ84357.1"/>
    </source>
</evidence>
<name>A0AA37SII6_9PROT</name>
<evidence type="ECO:0000313" key="2">
    <source>
        <dbReference type="Proteomes" id="UP001156708"/>
    </source>
</evidence>
<dbReference type="EMBL" id="BSNZ01000007">
    <property type="protein sequence ID" value="GLQ84357.1"/>
    <property type="molecule type" value="Genomic_DNA"/>
</dbReference>
<comment type="caution">
    <text evidence="1">The sequence shown here is derived from an EMBL/GenBank/DDBJ whole genome shotgun (WGS) entry which is preliminary data.</text>
</comment>
<accession>A0AA37SII6</accession>
<sequence length="74" mass="8386">MYGFTYFFHIQGRDQKCGLLGNFFCGMSKAGYDWSAQEHSLNDRQSETFCQRGVNNCTGFLNRSDKGASGTPWD</sequence>
<proteinExistence type="predicted"/>